<keyword evidence="1" id="KW-0732">Signal</keyword>
<dbReference type="RefSeq" id="WP_254012800.1">
    <property type="nucleotide sequence ID" value="NZ_JAMZMM010000163.1"/>
</dbReference>
<dbReference type="Pfam" id="PF05860">
    <property type="entry name" value="TPS"/>
    <property type="match status" value="1"/>
</dbReference>
<dbReference type="Gene3D" id="2.160.20.10">
    <property type="entry name" value="Single-stranded right-handed beta-helix, Pectin lyase-like"/>
    <property type="match status" value="1"/>
</dbReference>
<evidence type="ECO:0000313" key="4">
    <source>
        <dbReference type="Proteomes" id="UP001204953"/>
    </source>
</evidence>
<reference evidence="3" key="1">
    <citation type="submission" date="2022-06" db="EMBL/GenBank/DDBJ databases">
        <title>New cyanobacteria of genus Symplocastrum in benthos of Lake Baikal.</title>
        <authorList>
            <person name="Sorokovikova E."/>
            <person name="Tikhonova I."/>
            <person name="Krasnopeev A."/>
            <person name="Evseev P."/>
            <person name="Gladkikh A."/>
            <person name="Belykh O."/>
        </authorList>
    </citation>
    <scope>NUCLEOTIDE SEQUENCE</scope>
    <source>
        <strain evidence="3">BBK-W-15</strain>
    </source>
</reference>
<feature type="chain" id="PRO_5041999560" evidence="1">
    <location>
        <begin position="31"/>
        <end position="1097"/>
    </location>
</feature>
<feature type="domain" description="Filamentous haemagglutinin FhaB/tRNA nuclease CdiA-like TPS" evidence="2">
    <location>
        <begin position="35"/>
        <end position="149"/>
    </location>
</feature>
<feature type="signal peptide" evidence="1">
    <location>
        <begin position="1"/>
        <end position="30"/>
    </location>
</feature>
<evidence type="ECO:0000256" key="1">
    <source>
        <dbReference type="SAM" id="SignalP"/>
    </source>
</evidence>
<dbReference type="SUPFAM" id="SSF51126">
    <property type="entry name" value="Pectin lyase-like"/>
    <property type="match status" value="1"/>
</dbReference>
<organism evidence="3 4">
    <name type="scientific">Limnofasciculus baicalensis BBK-W-15</name>
    <dbReference type="NCBI Taxonomy" id="2699891"/>
    <lineage>
        <taxon>Bacteria</taxon>
        <taxon>Bacillati</taxon>
        <taxon>Cyanobacteriota</taxon>
        <taxon>Cyanophyceae</taxon>
        <taxon>Coleofasciculales</taxon>
        <taxon>Coleofasciculaceae</taxon>
        <taxon>Limnofasciculus</taxon>
        <taxon>Limnofasciculus baicalensis</taxon>
    </lineage>
</organism>
<dbReference type="NCBIfam" id="TIGR01901">
    <property type="entry name" value="adhes_NPXG"/>
    <property type="match status" value="1"/>
</dbReference>
<dbReference type="InterPro" id="IPR012334">
    <property type="entry name" value="Pectin_lyas_fold"/>
</dbReference>
<dbReference type="EMBL" id="JAMZMM010000163">
    <property type="protein sequence ID" value="MCP2730032.1"/>
    <property type="molecule type" value="Genomic_DNA"/>
</dbReference>
<dbReference type="SMART" id="SM00912">
    <property type="entry name" value="Haemagg_act"/>
    <property type="match status" value="1"/>
</dbReference>
<dbReference type="AlphaFoldDB" id="A0AAE3GU05"/>
<protein>
    <submittedName>
        <fullName evidence="3">Filamentous hemagglutinin N-terminal domain-containing protein</fullName>
    </submittedName>
</protein>
<dbReference type="InterPro" id="IPR011050">
    <property type="entry name" value="Pectin_lyase_fold/virulence"/>
</dbReference>
<evidence type="ECO:0000313" key="3">
    <source>
        <dbReference type="EMBL" id="MCP2730032.1"/>
    </source>
</evidence>
<feature type="non-terminal residue" evidence="3">
    <location>
        <position position="1097"/>
    </location>
</feature>
<name>A0AAE3GU05_9CYAN</name>
<dbReference type="Proteomes" id="UP001204953">
    <property type="component" value="Unassembled WGS sequence"/>
</dbReference>
<gene>
    <name evidence="3" type="ORF">NJ959_16485</name>
</gene>
<accession>A0AAE3GU05</accession>
<keyword evidence="4" id="KW-1185">Reference proteome</keyword>
<sequence>MFNPKNTVLSITLFSICGISTLLPSQITNAQPITPANDGTGTIINQNSNNFNITGGTLSSDGANLFHSLQEFGLDSGQIANFLSSPQIQNILGRVTGGSPSLINGLIQVSGGNSNLYLMNPAGIIFGANASLNVPAAFTATTATGIGFNDNNWFNAFGANNYQNIIGNPNTFAFDLAQPGIIINAGNLAVTAGQNLTLLGGTVINTGQLNAPGGTITVAAVPGSNLVRISQPGNLLSLEIEAPRDNSGNPLAVTPLDLPTLLTGKAQSIETGLTVSPEGTVQINGSNFSVQQGDIIARNITGKTATLFAANNLTLVESQLLTTGDLNLFAKDTILIRDSVANPFVASAGGNLYIQGNNGIDILAMNHPSPAFASGGNLSLVSDGTISGDAHFASGGSFSILNLLGNPGNFMSLYDPIVSANGDVIFRDYMGAALKIEAKGSIIVRDITITSPASPNSIPATDPHYNILTTSPALILQAGKTTLDNRPNFPPIQVTPPNFIPSIYVGRINTSTIINGKNSGAIILEAPGNITAIQMFSGAELMIQGDAGDITIKAGGDIEIYLDVMSFTGDGKGGNITIEAGGQFYADDIYSIGSLGSGDIKITTGGSLNNQRALDGTVGNIFSCSGTIGSGGVGCSGGTGNGGNIIIQAGGDIITKILSSQGGSSSNSIGGTIDLIANGDITSSDINSQGQLRGGDVNIKSSIGNIAIITRIISSAENGDGGSIFFNAAGNITTGNLDSHGKEDGGSVTLISGSIIDTTAGIINATGGNNGGDVTLSAFSDINTGTIGIFFNSGFNRDSGNINITSTNGNINTSTGALITASALGIGGDITVNAANTITAGQINAFSFTNNGGKINLIANNNIGILGNIDTNQNNIIFDAPVTLGSNVAFTTSGTGNIIFNNTVNGNYNLALTTPTAQFNDIVGSAIPLNNLLIQGNTTTTNPTGIDIATVNNIETNNITSPGGITLTSNSRNINTGILNTSTFSNGGNINLKAPGNITVSQINSQSLGNGIGGNVNITTGNFFQATDTFNDKNNINASISTAGVTDGGSIIIQHGGGGITPFIVGDSDINGTEGAITRGNDNPVRSIQPTQEYLYT</sequence>
<dbReference type="InterPro" id="IPR008638">
    <property type="entry name" value="FhaB/CdiA-like_TPS"/>
</dbReference>
<proteinExistence type="predicted"/>
<comment type="caution">
    <text evidence="3">The sequence shown here is derived from an EMBL/GenBank/DDBJ whole genome shotgun (WGS) entry which is preliminary data.</text>
</comment>
<evidence type="ECO:0000259" key="2">
    <source>
        <dbReference type="SMART" id="SM00912"/>
    </source>
</evidence>